<dbReference type="Gene3D" id="1.20.120.140">
    <property type="entry name" value="Signal recognition particle SRP54, nucleotide-binding domain"/>
    <property type="match status" value="1"/>
</dbReference>
<evidence type="ECO:0000256" key="5">
    <source>
        <dbReference type="ARBA" id="ARBA00023134"/>
    </source>
</evidence>
<evidence type="ECO:0000256" key="8">
    <source>
        <dbReference type="ARBA" id="ARBA00071429"/>
    </source>
</evidence>
<feature type="compositionally biased region" description="Basic and acidic residues" evidence="10">
    <location>
        <begin position="168"/>
        <end position="179"/>
    </location>
</feature>
<dbReference type="GO" id="GO:0005047">
    <property type="term" value="F:signal recognition particle binding"/>
    <property type="evidence" value="ECO:0007669"/>
    <property type="project" value="TreeGrafter"/>
</dbReference>
<keyword evidence="5" id="KW-0342">GTP-binding</keyword>
<dbReference type="SUPFAM" id="SSF52540">
    <property type="entry name" value="P-loop containing nucleoside triphosphate hydrolases"/>
    <property type="match status" value="1"/>
</dbReference>
<dbReference type="GO" id="GO:0003924">
    <property type="term" value="F:GTPase activity"/>
    <property type="evidence" value="ECO:0007669"/>
    <property type="project" value="TreeGrafter"/>
</dbReference>
<dbReference type="GO" id="GO:0005525">
    <property type="term" value="F:GTP binding"/>
    <property type="evidence" value="ECO:0007669"/>
    <property type="project" value="UniProtKB-KW"/>
</dbReference>
<dbReference type="VEuPathDB" id="GiardiaDB:SS50377_27431"/>
<dbReference type="InterPro" id="IPR000897">
    <property type="entry name" value="SRP54_GTPase_dom"/>
</dbReference>
<dbReference type="SUPFAM" id="SSF47364">
    <property type="entry name" value="Domain of the SRP/SRP receptor G-proteins"/>
    <property type="match status" value="1"/>
</dbReference>
<evidence type="ECO:0000313" key="12">
    <source>
        <dbReference type="EMBL" id="EST43279.1"/>
    </source>
</evidence>
<dbReference type="InterPro" id="IPR003593">
    <property type="entry name" value="AAA+_ATPase"/>
</dbReference>
<keyword evidence="6" id="KW-0472">Membrane</keyword>
<dbReference type="PANTHER" id="PTHR43134">
    <property type="entry name" value="SIGNAL RECOGNITION PARTICLE RECEPTOR SUBUNIT ALPHA"/>
    <property type="match status" value="1"/>
</dbReference>
<organism evidence="12">
    <name type="scientific">Spironucleus salmonicida</name>
    <dbReference type="NCBI Taxonomy" id="348837"/>
    <lineage>
        <taxon>Eukaryota</taxon>
        <taxon>Metamonada</taxon>
        <taxon>Diplomonadida</taxon>
        <taxon>Hexamitidae</taxon>
        <taxon>Hexamitinae</taxon>
        <taxon>Spironucleus</taxon>
    </lineage>
</organism>
<feature type="region of interest" description="Disordered" evidence="10">
    <location>
        <begin position="168"/>
        <end position="204"/>
    </location>
</feature>
<dbReference type="GO" id="GO:0005789">
    <property type="term" value="C:endoplasmic reticulum membrane"/>
    <property type="evidence" value="ECO:0007669"/>
    <property type="project" value="UniProtKB-SubCell"/>
</dbReference>
<dbReference type="EMBL" id="KI546139">
    <property type="protein sequence ID" value="EST43279.1"/>
    <property type="molecule type" value="Genomic_DNA"/>
</dbReference>
<comment type="subcellular location">
    <subcellularLocation>
        <location evidence="1">Endoplasmic reticulum membrane</location>
        <topology evidence="1">Peripheral membrane protein</topology>
        <orientation evidence="1">Cytoplasmic side</orientation>
    </subcellularLocation>
</comment>
<dbReference type="InterPro" id="IPR027417">
    <property type="entry name" value="P-loop_NTPase"/>
</dbReference>
<dbReference type="Gene3D" id="3.30.450.60">
    <property type="match status" value="1"/>
</dbReference>
<reference evidence="12 13" key="1">
    <citation type="journal article" date="2014" name="PLoS Genet.">
        <title>The Genome of Spironucleus salmonicida Highlights a Fish Pathogen Adapted to Fluctuating Environments.</title>
        <authorList>
            <person name="Xu F."/>
            <person name="Jerlstrom-Hultqvist J."/>
            <person name="Einarsson E."/>
            <person name="Astvaldsson A."/>
            <person name="Svard S.G."/>
            <person name="Andersson J.O."/>
        </authorList>
    </citation>
    <scope>NUCLEOTIDE SEQUENCE</scope>
    <source>
        <strain evidence="13">ATCC 50377</strain>
    </source>
</reference>
<dbReference type="Pfam" id="PF02881">
    <property type="entry name" value="SRP54_N"/>
    <property type="match status" value="1"/>
</dbReference>
<dbReference type="Pfam" id="PF00448">
    <property type="entry name" value="SRP54"/>
    <property type="match status" value="1"/>
</dbReference>
<keyword evidence="7 12" id="KW-0675">Receptor</keyword>
<evidence type="ECO:0000256" key="9">
    <source>
        <dbReference type="ARBA" id="ARBA00081194"/>
    </source>
</evidence>
<protein>
    <recommendedName>
        <fullName evidence="8">Signal recognition particle receptor subunit alpha homolog</fullName>
    </recommendedName>
    <alternativeName>
        <fullName evidence="9">Docking protein alpha</fullName>
    </alternativeName>
</protein>
<evidence type="ECO:0000256" key="4">
    <source>
        <dbReference type="ARBA" id="ARBA00022741"/>
    </source>
</evidence>
<evidence type="ECO:0000256" key="3">
    <source>
        <dbReference type="ARBA" id="ARBA00011870"/>
    </source>
</evidence>
<dbReference type="Gene3D" id="3.40.50.300">
    <property type="entry name" value="P-loop containing nucleotide triphosphate hydrolases"/>
    <property type="match status" value="1"/>
</dbReference>
<dbReference type="EMBL" id="AUWU02000007">
    <property type="protein sequence ID" value="KAH0571131.1"/>
    <property type="molecule type" value="Genomic_DNA"/>
</dbReference>
<dbReference type="SMART" id="SM00962">
    <property type="entry name" value="SRP54"/>
    <property type="match status" value="1"/>
</dbReference>
<dbReference type="InterPro" id="IPR036225">
    <property type="entry name" value="SRP/SRP_N"/>
</dbReference>
<feature type="domain" description="SRP54-type proteins GTP-binding" evidence="11">
    <location>
        <begin position="504"/>
        <end position="517"/>
    </location>
</feature>
<dbReference type="SUPFAM" id="SSF64356">
    <property type="entry name" value="SNARE-like"/>
    <property type="match status" value="1"/>
</dbReference>
<accession>V6LR77</accession>
<gene>
    <name evidence="12" type="ORF">SS50377_16943</name>
    <name evidence="13" type="ORF">SS50377_27431</name>
</gene>
<dbReference type="FunFam" id="3.40.50.300:FF:000566">
    <property type="entry name" value="Signal recognition particle receptor subunit alpha"/>
    <property type="match status" value="1"/>
</dbReference>
<evidence type="ECO:0000256" key="7">
    <source>
        <dbReference type="ARBA" id="ARBA00023170"/>
    </source>
</evidence>
<dbReference type="Proteomes" id="UP000018208">
    <property type="component" value="Unassembled WGS sequence"/>
</dbReference>
<dbReference type="InterPro" id="IPR011012">
    <property type="entry name" value="Longin-like_dom_sf"/>
</dbReference>
<dbReference type="PANTHER" id="PTHR43134:SF1">
    <property type="entry name" value="SIGNAL RECOGNITION PARTICLE RECEPTOR SUBUNIT ALPHA"/>
    <property type="match status" value="1"/>
</dbReference>
<evidence type="ECO:0000256" key="2">
    <source>
        <dbReference type="ARBA" id="ARBA00008531"/>
    </source>
</evidence>
<evidence type="ECO:0000313" key="13">
    <source>
        <dbReference type="EMBL" id="KAH0571131.1"/>
    </source>
</evidence>
<sequence>MFDQFFFIHTTGLVLFQSTEPKDRAQLNKIMTQFIIENRVQQDPIISTTHKYFVNYIRELSIIAIASLPRNINVQNITELLSGICLYFIENFENEIKKCPLNFKISDFQPFGDVYQTQLNALVKSGKLADSQSQVVQTQEIEATENRISSAQSNPEEAKLKIELIKQQMREKANQDRKQKSLQKSQSPKNQRTQSPSKPKPVEDDMSKYSFIEQASESTNQLLLEKTQTIASIPQNNTFSLFSSKTLNSATLDDFMSTFRAQLLNQNISSQTTDSILNSVRQSLQNAKLPTFRSAKNLISETVRQQLIKSINLRPNFVFNQINQAHKKPFIIAIIGINGMGKTTTIGKLLFKIKQANLKGFVCACDSFRSGAVEQVKTHCDRLGMSCYDQGYGKNPSAIAKYGIQQAVNEGSDVVLIDTAGRMHNNSGLMQELCKLISDNQPDLVIYVGEALVGSTGAVQIKEYGQQILEATGRNIDGVILTKYDAIGDKVGAALNFSYESGLPILYVGIGQSYPDLIEIEVDEIVQQIL</sequence>
<feature type="compositionally biased region" description="Polar residues" evidence="10">
    <location>
        <begin position="188"/>
        <end position="197"/>
    </location>
</feature>
<proteinExistence type="inferred from homology"/>
<reference evidence="13" key="2">
    <citation type="submission" date="2020-12" db="EMBL/GenBank/DDBJ databases">
        <title>New Spironucleus salmonicida genome in near-complete chromosomes.</title>
        <authorList>
            <person name="Xu F."/>
            <person name="Kurt Z."/>
            <person name="Jimenez-Gonzalez A."/>
            <person name="Astvaldsson A."/>
            <person name="Andersson J.O."/>
            <person name="Svard S.G."/>
        </authorList>
    </citation>
    <scope>NUCLEOTIDE SEQUENCE</scope>
    <source>
        <strain evidence="13">ATCC 50377</strain>
    </source>
</reference>
<dbReference type="InterPro" id="IPR013822">
    <property type="entry name" value="Signal_recog_particl_SRP54_hlx"/>
</dbReference>
<keyword evidence="14" id="KW-1185">Reference proteome</keyword>
<dbReference type="OrthoDB" id="1727884at2759"/>
<dbReference type="PROSITE" id="PS00300">
    <property type="entry name" value="SRP54"/>
    <property type="match status" value="1"/>
</dbReference>
<evidence type="ECO:0000256" key="1">
    <source>
        <dbReference type="ARBA" id="ARBA00004397"/>
    </source>
</evidence>
<keyword evidence="4" id="KW-0547">Nucleotide-binding</keyword>
<evidence type="ECO:0000256" key="10">
    <source>
        <dbReference type="SAM" id="MobiDB-lite"/>
    </source>
</evidence>
<comment type="similarity">
    <text evidence="2">Belongs to the GTP-binding SRP family.</text>
</comment>
<name>V6LR77_9EUKA</name>
<comment type="subunit">
    <text evidence="3">Heterodimer of an alpha and a beta chain.</text>
</comment>
<evidence type="ECO:0000256" key="6">
    <source>
        <dbReference type="ARBA" id="ARBA00023136"/>
    </source>
</evidence>
<evidence type="ECO:0000313" key="14">
    <source>
        <dbReference type="Proteomes" id="UP000018208"/>
    </source>
</evidence>
<dbReference type="InterPro" id="IPR042101">
    <property type="entry name" value="SRP54_N_sf"/>
</dbReference>
<evidence type="ECO:0000259" key="11">
    <source>
        <dbReference type="PROSITE" id="PS00300"/>
    </source>
</evidence>
<dbReference type="GO" id="GO:0006614">
    <property type="term" value="P:SRP-dependent cotranslational protein targeting to membrane"/>
    <property type="evidence" value="ECO:0007669"/>
    <property type="project" value="InterPro"/>
</dbReference>
<dbReference type="SMART" id="SM00382">
    <property type="entry name" value="AAA"/>
    <property type="match status" value="1"/>
</dbReference>
<dbReference type="AlphaFoldDB" id="V6LR77"/>